<organism evidence="1 2">
    <name type="scientific">Plantimonas leprariae</name>
    <dbReference type="NCBI Taxonomy" id="2615207"/>
    <lineage>
        <taxon>Bacteria</taxon>
        <taxon>Pseudomonadati</taxon>
        <taxon>Pseudomonadota</taxon>
        <taxon>Alphaproteobacteria</taxon>
        <taxon>Hyphomicrobiales</taxon>
        <taxon>Aurantimonadaceae</taxon>
        <taxon>Plantimonas</taxon>
    </lineage>
</organism>
<reference evidence="1 2" key="1">
    <citation type="submission" date="2019-09" db="EMBL/GenBank/DDBJ databases">
        <title>YIM 132180 draft genome.</title>
        <authorList>
            <person name="Zhang K."/>
        </authorList>
    </citation>
    <scope>NUCLEOTIDE SEQUENCE [LARGE SCALE GENOMIC DNA]</scope>
    <source>
        <strain evidence="1 2">YIM 132180</strain>
    </source>
</reference>
<accession>A0A7V7PLA4</accession>
<gene>
    <name evidence="1" type="ORF">F6X38_19570</name>
</gene>
<dbReference type="AlphaFoldDB" id="A0A7V7PLA4"/>
<name>A0A7V7PLA4_9HYPH</name>
<sequence length="89" mass="9499">MAEARTGLFRATLLFGSAAAALSLIVVPMADRQAKLIVAERASDLDAMTTGSIGSDANVQRYTIRRSVLDRPDRAPCIMFPDGRQTGAC</sequence>
<dbReference type="Proteomes" id="UP000432089">
    <property type="component" value="Unassembled WGS sequence"/>
</dbReference>
<protein>
    <submittedName>
        <fullName evidence="1">Uncharacterized protein</fullName>
    </submittedName>
</protein>
<comment type="caution">
    <text evidence="1">The sequence shown here is derived from an EMBL/GenBank/DDBJ whole genome shotgun (WGS) entry which is preliminary data.</text>
</comment>
<keyword evidence="2" id="KW-1185">Reference proteome</keyword>
<dbReference type="EMBL" id="VZDO01000019">
    <property type="protein sequence ID" value="KAB0677062.1"/>
    <property type="molecule type" value="Genomic_DNA"/>
</dbReference>
<evidence type="ECO:0000313" key="2">
    <source>
        <dbReference type="Proteomes" id="UP000432089"/>
    </source>
</evidence>
<proteinExistence type="predicted"/>
<evidence type="ECO:0000313" key="1">
    <source>
        <dbReference type="EMBL" id="KAB0677062.1"/>
    </source>
</evidence>